<gene>
    <name evidence="3" type="ORF">SAMN05443637_10117</name>
</gene>
<reference evidence="3 4" key="1">
    <citation type="submission" date="2016-11" db="EMBL/GenBank/DDBJ databases">
        <authorList>
            <person name="Jaros S."/>
            <person name="Januszkiewicz K."/>
            <person name="Wedrychowicz H."/>
        </authorList>
    </citation>
    <scope>NUCLEOTIDE SEQUENCE [LARGE SCALE GENOMIC DNA]</scope>
    <source>
        <strain evidence="3 4">DSM 43832</strain>
    </source>
</reference>
<dbReference type="EMBL" id="FRAP01000001">
    <property type="protein sequence ID" value="SHJ90546.1"/>
    <property type="molecule type" value="Genomic_DNA"/>
</dbReference>
<evidence type="ECO:0000256" key="1">
    <source>
        <dbReference type="SAM" id="Coils"/>
    </source>
</evidence>
<dbReference type="STRING" id="1848.SAMN05443637_10117"/>
<feature type="coiled-coil region" evidence="1">
    <location>
        <begin position="390"/>
        <end position="466"/>
    </location>
</feature>
<evidence type="ECO:0000313" key="3">
    <source>
        <dbReference type="EMBL" id="SHJ90546.1"/>
    </source>
</evidence>
<organism evidence="3 4">
    <name type="scientific">Pseudonocardia thermophila</name>
    <dbReference type="NCBI Taxonomy" id="1848"/>
    <lineage>
        <taxon>Bacteria</taxon>
        <taxon>Bacillati</taxon>
        <taxon>Actinomycetota</taxon>
        <taxon>Actinomycetes</taxon>
        <taxon>Pseudonocardiales</taxon>
        <taxon>Pseudonocardiaceae</taxon>
        <taxon>Pseudonocardia</taxon>
    </lineage>
</organism>
<proteinExistence type="predicted"/>
<sequence length="1468" mass="155986">MATGRGPVMWQIRRIRLDHIGPAAARFLDVTLDFTDAQGHPLDTILWLRNGGGKSTVLSLVCALIRPHRRDFLATAATGKHLEDYVLGSDTAHVVVEWSGPDGRTLVTGAVYEWADRTQPADPTRDHDRLVSRWYLFTPQPGRAELDLLPFRTEDGRQTPLREFVAAVRAWDAIPHCGAAVTDGMDRWRQMLDAQGLDPEIFTPILQMNATEGGIEGQFQFRTADQFVQYLLELIVDPEVPGAVADILERVRAGLAERPELLADLAFAEEAGPRLRELVAAGAADRAAADALERETAAARSLLAGLAAAATEADAAAEVAAAAVTAHEADATRHAAAEQTEQRAARRWRRVAAQHRHTAAQDAVEAHTRAEQEAAARLAAWRAVPTVHALRAAEQRTRHLELQLAAATEDAEPLRERRDAAARDYAAALDRAVAALDEEIAAAGAEAQAEREAERAARDRAEAARDVRARVAVELETARAALAALDRDLTAAVAAGHLLEGEDAAAALDRHRAADAAAQAELAGLADAQRALAAERQELRERGTALLTERAVVERERAELDARHRKLSTRVAELAADERLRSLSDGELTDPVAEARDLGDALAHAIARAQRRRIELAVDGAEDERALAALSATQLLPGSLDLVHAHDVLEQAGISAVTGWRYLADHVEPQARSAVLRAAPALASGLLVHDPEDLPLAMKVLDEAGLRPLSAIVVGTTAQLAAAAADPAAAAPGFLVPPAPALTDRTAAGAELEARERARAGRSAQDAELLAALERDTELQGRLRELVAACPPGTLDALAAAREAADERLAELAREAADLAEAEDALAVRDAELHAARSAAEEVRRAAAAALGVLGALAERAAEAPREQLAALPAALAAAARDVEEAAAAEARHRALAEAARRHAEALARTQQARRDERAALGAVPDGGSDPDLSVDAARAAWKAADRAYRREVAESALASALEEARHAEARARDQVAALPAGDVTAAVALLDAASGLDPDAQAAATARAADAHDAAVAVAADARAELRAARAELAEVGALDAEDAAVDPGGTDRGGALAAAAAAEHRAAEHRRAGERARTAAAEATAQVTAARQRAAGLRDIAALLTLPDQDVTRGGAPDTEPFAGSLDDARAAVKTAREAWDQAAAASRKARRALEQQGQRLALWAAEDRFSSVKPAVRDRFRTEDPARDLLDDLLPDAERLAGDFDLYAAQLRERLGELEEHKGVVVTAMVGMVRQALKALARAQALSELPDTLGEWAGQRFLEVGPRATVETADAVLRDRCARLVDSLAGRGSPVPRGHELLWQATSAVVGEGNWKARVLKPSTTYAIERVSVERMRKWSGGEKVTISLLLFCTVAKLRAAGRGRDQPGLGVLPLDNPLGKANYVVFLDLQRKVAAANGIQLVFLTGVGDLKAVGRFPNVVRLRNSRSRSREYVSVAERTVAETDPAAAVDVTRLWRENPELTLL</sequence>
<feature type="coiled-coil region" evidence="1">
    <location>
        <begin position="795"/>
        <end position="822"/>
    </location>
</feature>
<accession>A0A1M6N4K6</accession>
<name>A0A1M6N4K6_PSETH</name>
<keyword evidence="1" id="KW-0175">Coiled coil</keyword>
<evidence type="ECO:0000256" key="2">
    <source>
        <dbReference type="SAM" id="MobiDB-lite"/>
    </source>
</evidence>
<keyword evidence="4" id="KW-1185">Reference proteome</keyword>
<feature type="region of interest" description="Disordered" evidence="2">
    <location>
        <begin position="911"/>
        <end position="932"/>
    </location>
</feature>
<evidence type="ECO:0000313" key="4">
    <source>
        <dbReference type="Proteomes" id="UP000184363"/>
    </source>
</evidence>
<dbReference type="Proteomes" id="UP000184363">
    <property type="component" value="Unassembled WGS sequence"/>
</dbReference>
<protein>
    <submittedName>
        <fullName evidence="3">Uncharacterized protein</fullName>
    </submittedName>
</protein>